<reference evidence="2 3" key="1">
    <citation type="submission" date="2023-03" db="EMBL/GenBank/DDBJ databases">
        <title>Draft genome sequence of Streptomyces sp. K1PA1 isolated from peat swamp forest in Thailand.</title>
        <authorList>
            <person name="Klaysubun C."/>
            <person name="Duangmal K."/>
        </authorList>
    </citation>
    <scope>NUCLEOTIDE SEQUENCE [LARGE SCALE GENOMIC DNA]</scope>
    <source>
        <strain evidence="2 3">K1PA1</strain>
    </source>
</reference>
<proteinExistence type="predicted"/>
<keyword evidence="1" id="KW-0812">Transmembrane</keyword>
<keyword evidence="1" id="KW-0472">Membrane</keyword>
<evidence type="ECO:0000313" key="3">
    <source>
        <dbReference type="Proteomes" id="UP001221150"/>
    </source>
</evidence>
<keyword evidence="1" id="KW-1133">Transmembrane helix</keyword>
<dbReference type="EMBL" id="JARJBB010000023">
    <property type="protein sequence ID" value="MDF3302528.1"/>
    <property type="molecule type" value="Genomic_DNA"/>
</dbReference>
<feature type="transmembrane region" description="Helical" evidence="1">
    <location>
        <begin position="12"/>
        <end position="36"/>
    </location>
</feature>
<name>A0ABT6AD00_9ACTN</name>
<accession>A0ABT6AD00</accession>
<gene>
    <name evidence="2" type="ORF">P3H78_28715</name>
</gene>
<evidence type="ECO:0008006" key="4">
    <source>
        <dbReference type="Google" id="ProtNLM"/>
    </source>
</evidence>
<keyword evidence="3" id="KW-1185">Reference proteome</keyword>
<comment type="caution">
    <text evidence="2">The sequence shown here is derived from an EMBL/GenBank/DDBJ whole genome shotgun (WGS) entry which is preliminary data.</text>
</comment>
<evidence type="ECO:0000313" key="2">
    <source>
        <dbReference type="EMBL" id="MDF3302528.1"/>
    </source>
</evidence>
<dbReference type="Proteomes" id="UP001221150">
    <property type="component" value="Unassembled WGS sequence"/>
</dbReference>
<sequence>MPGLTPVLDTALLPAGIGAALYAGTVAVVALTAALARAPERRRDARETLKVLLRRKAGGR</sequence>
<dbReference type="RefSeq" id="WP_276112085.1">
    <property type="nucleotide sequence ID" value="NZ_JARJBB010000023.1"/>
</dbReference>
<evidence type="ECO:0000256" key="1">
    <source>
        <dbReference type="SAM" id="Phobius"/>
    </source>
</evidence>
<organism evidence="2 3">
    <name type="scientific">Streptomyces tropicalis</name>
    <dbReference type="NCBI Taxonomy" id="3034234"/>
    <lineage>
        <taxon>Bacteria</taxon>
        <taxon>Bacillati</taxon>
        <taxon>Actinomycetota</taxon>
        <taxon>Actinomycetes</taxon>
        <taxon>Kitasatosporales</taxon>
        <taxon>Streptomycetaceae</taxon>
        <taxon>Streptomyces</taxon>
    </lineage>
</organism>
<protein>
    <recommendedName>
        <fullName evidence="4">Heme exporter protein D</fullName>
    </recommendedName>
</protein>